<proteinExistence type="predicted"/>
<name>A0A7Y9LSN2_9MICC</name>
<keyword evidence="5 6" id="KW-0472">Membrane</keyword>
<feature type="transmembrane region" description="Helical" evidence="6">
    <location>
        <begin position="121"/>
        <end position="144"/>
    </location>
</feature>
<comment type="caution">
    <text evidence="7">The sequence shown here is derived from an EMBL/GenBank/DDBJ whole genome shotgun (WGS) entry which is preliminary data.</text>
</comment>
<feature type="transmembrane region" description="Helical" evidence="6">
    <location>
        <begin position="45"/>
        <end position="66"/>
    </location>
</feature>
<dbReference type="GO" id="GO:0005886">
    <property type="term" value="C:plasma membrane"/>
    <property type="evidence" value="ECO:0007669"/>
    <property type="project" value="UniProtKB-SubCell"/>
</dbReference>
<dbReference type="Pfam" id="PF09678">
    <property type="entry name" value="Caa3_CtaG"/>
    <property type="match status" value="1"/>
</dbReference>
<evidence type="ECO:0000256" key="6">
    <source>
        <dbReference type="SAM" id="Phobius"/>
    </source>
</evidence>
<feature type="transmembrane region" description="Helical" evidence="6">
    <location>
        <begin position="156"/>
        <end position="172"/>
    </location>
</feature>
<organism evidence="7 8">
    <name type="scientific">Psychromicrobium silvestre</name>
    <dbReference type="NCBI Taxonomy" id="1645614"/>
    <lineage>
        <taxon>Bacteria</taxon>
        <taxon>Bacillati</taxon>
        <taxon>Actinomycetota</taxon>
        <taxon>Actinomycetes</taxon>
        <taxon>Micrococcales</taxon>
        <taxon>Micrococcaceae</taxon>
        <taxon>Psychromicrobium</taxon>
    </lineage>
</organism>
<accession>A0A7Y9LSN2</accession>
<reference evidence="7 8" key="1">
    <citation type="submission" date="2020-07" db="EMBL/GenBank/DDBJ databases">
        <title>Sequencing the genomes of 1000 actinobacteria strains.</title>
        <authorList>
            <person name="Klenk H.-P."/>
        </authorList>
    </citation>
    <scope>NUCLEOTIDE SEQUENCE [LARGE SCALE GENOMIC DNA]</scope>
    <source>
        <strain evidence="7 8">DSM 102047</strain>
    </source>
</reference>
<protein>
    <submittedName>
        <fullName evidence="7">Cytochrome c oxidase assembly factor CtaG</fullName>
    </submittedName>
</protein>
<feature type="transmembrane region" description="Helical" evidence="6">
    <location>
        <begin position="239"/>
        <end position="257"/>
    </location>
</feature>
<dbReference type="AlphaFoldDB" id="A0A7Y9LSN2"/>
<evidence type="ECO:0000256" key="2">
    <source>
        <dbReference type="ARBA" id="ARBA00022475"/>
    </source>
</evidence>
<feature type="transmembrane region" description="Helical" evidence="6">
    <location>
        <begin position="179"/>
        <end position="197"/>
    </location>
</feature>
<keyword evidence="3 6" id="KW-0812">Transmembrane</keyword>
<keyword evidence="8" id="KW-1185">Reference proteome</keyword>
<feature type="transmembrane region" description="Helical" evidence="6">
    <location>
        <begin position="16"/>
        <end position="33"/>
    </location>
</feature>
<evidence type="ECO:0000313" key="7">
    <source>
        <dbReference type="EMBL" id="NYE94870.1"/>
    </source>
</evidence>
<dbReference type="InterPro" id="IPR019108">
    <property type="entry name" value="Caa3_assmbl_CtaG-rel"/>
</dbReference>
<feature type="transmembrane region" description="Helical" evidence="6">
    <location>
        <begin position="72"/>
        <end position="91"/>
    </location>
</feature>
<keyword evidence="2" id="KW-1003">Cell membrane</keyword>
<dbReference type="RefSeq" id="WP_179388584.1">
    <property type="nucleotide sequence ID" value="NZ_JACBYQ010000001.1"/>
</dbReference>
<evidence type="ECO:0000256" key="5">
    <source>
        <dbReference type="ARBA" id="ARBA00023136"/>
    </source>
</evidence>
<comment type="subcellular location">
    <subcellularLocation>
        <location evidence="1">Cell membrane</location>
        <topology evidence="1">Multi-pass membrane protein</topology>
    </subcellularLocation>
</comment>
<gene>
    <name evidence="7" type="ORF">FHU41_001091</name>
</gene>
<dbReference type="EMBL" id="JACBYQ010000001">
    <property type="protein sequence ID" value="NYE94870.1"/>
    <property type="molecule type" value="Genomic_DNA"/>
</dbReference>
<sequence length="297" mass="32304">MPGFGEFLSSATLDPWALGTALVLAVLYGWGVLRQRGNWPWSRTAMFFVLGLGSYLWVSCGFLGSYSGALRWAFAIKLALLLFVVPLLLALGKPLSLLRASIPAGGFRDGLARIGRRPLAFFANAFVAPLLALLLFSAMLTPMAGVARLNWPLDEALTVAIPLLGLLLVLPITEAGARAVNALIVLELLFAFIELLLDAVPGVFLRLSGSVLDGAGTVAGAHPGWFPNPLRDQQLAGDWLWFIAEAADLPLLILMFMRFSKMDKRERADLDELSDEEMEALSAEHLRRFDGSRQAGR</sequence>
<evidence type="ECO:0000256" key="1">
    <source>
        <dbReference type="ARBA" id="ARBA00004651"/>
    </source>
</evidence>
<evidence type="ECO:0000256" key="4">
    <source>
        <dbReference type="ARBA" id="ARBA00022989"/>
    </source>
</evidence>
<evidence type="ECO:0000256" key="3">
    <source>
        <dbReference type="ARBA" id="ARBA00022692"/>
    </source>
</evidence>
<evidence type="ECO:0000313" key="8">
    <source>
        <dbReference type="Proteomes" id="UP000521748"/>
    </source>
</evidence>
<keyword evidence="4 6" id="KW-1133">Transmembrane helix</keyword>
<dbReference type="Proteomes" id="UP000521748">
    <property type="component" value="Unassembled WGS sequence"/>
</dbReference>